<protein>
    <submittedName>
        <fullName evidence="1">Uncharacterized protein</fullName>
    </submittedName>
</protein>
<dbReference type="Proteomes" id="UP000799436">
    <property type="component" value="Unassembled WGS sequence"/>
</dbReference>
<sequence>MMPFLPWRTYHLCFKCLDCVSLQRSRLLAQSRKVLAARKNCSIVVSRCSRSRLSLANQKTLNGYCRFSGKGMLRLLNRGRPDNLPEELLASIELHAPRLSTNDVFDRLPKPGPFGNRLLRSQVGLDPILLVESSRLGQIDLCVHQLRTTPQLQHMSAQRHFETQSHSPLGIHFETQTLYAVKLKSFNGAAR</sequence>
<accession>A0A6G1KU85</accession>
<dbReference type="AlphaFoldDB" id="A0A6G1KU85"/>
<keyword evidence="2" id="KW-1185">Reference proteome</keyword>
<name>A0A6G1KU85_9PEZI</name>
<organism evidence="1 2">
    <name type="scientific">Teratosphaeria nubilosa</name>
    <dbReference type="NCBI Taxonomy" id="161662"/>
    <lineage>
        <taxon>Eukaryota</taxon>
        <taxon>Fungi</taxon>
        <taxon>Dikarya</taxon>
        <taxon>Ascomycota</taxon>
        <taxon>Pezizomycotina</taxon>
        <taxon>Dothideomycetes</taxon>
        <taxon>Dothideomycetidae</taxon>
        <taxon>Mycosphaerellales</taxon>
        <taxon>Teratosphaeriaceae</taxon>
        <taxon>Teratosphaeria</taxon>
    </lineage>
</organism>
<proteinExistence type="predicted"/>
<reference evidence="1" key="1">
    <citation type="journal article" date="2020" name="Stud. Mycol.">
        <title>101 Dothideomycetes genomes: a test case for predicting lifestyles and emergence of pathogens.</title>
        <authorList>
            <person name="Haridas S."/>
            <person name="Albert R."/>
            <person name="Binder M."/>
            <person name="Bloem J."/>
            <person name="Labutti K."/>
            <person name="Salamov A."/>
            <person name="Andreopoulos B."/>
            <person name="Baker S."/>
            <person name="Barry K."/>
            <person name="Bills G."/>
            <person name="Bluhm B."/>
            <person name="Cannon C."/>
            <person name="Castanera R."/>
            <person name="Culley D."/>
            <person name="Daum C."/>
            <person name="Ezra D."/>
            <person name="Gonzalez J."/>
            <person name="Henrissat B."/>
            <person name="Kuo A."/>
            <person name="Liang C."/>
            <person name="Lipzen A."/>
            <person name="Lutzoni F."/>
            <person name="Magnuson J."/>
            <person name="Mondo S."/>
            <person name="Nolan M."/>
            <person name="Ohm R."/>
            <person name="Pangilinan J."/>
            <person name="Park H.-J."/>
            <person name="Ramirez L."/>
            <person name="Alfaro M."/>
            <person name="Sun H."/>
            <person name="Tritt A."/>
            <person name="Yoshinaga Y."/>
            <person name="Zwiers L.-H."/>
            <person name="Turgeon B."/>
            <person name="Goodwin S."/>
            <person name="Spatafora J."/>
            <person name="Crous P."/>
            <person name="Grigoriev I."/>
        </authorList>
    </citation>
    <scope>NUCLEOTIDE SEQUENCE</scope>
    <source>
        <strain evidence="1">CBS 116005</strain>
    </source>
</reference>
<dbReference type="EMBL" id="ML995978">
    <property type="protein sequence ID" value="KAF2763664.1"/>
    <property type="molecule type" value="Genomic_DNA"/>
</dbReference>
<evidence type="ECO:0000313" key="1">
    <source>
        <dbReference type="EMBL" id="KAF2763664.1"/>
    </source>
</evidence>
<evidence type="ECO:0000313" key="2">
    <source>
        <dbReference type="Proteomes" id="UP000799436"/>
    </source>
</evidence>
<gene>
    <name evidence="1" type="ORF">EJ03DRAFT_62303</name>
</gene>